<organism evidence="1 2">
    <name type="scientific">Datura stramonium</name>
    <name type="common">Jimsonweed</name>
    <name type="synonym">Common thornapple</name>
    <dbReference type="NCBI Taxonomy" id="4076"/>
    <lineage>
        <taxon>Eukaryota</taxon>
        <taxon>Viridiplantae</taxon>
        <taxon>Streptophyta</taxon>
        <taxon>Embryophyta</taxon>
        <taxon>Tracheophyta</taxon>
        <taxon>Spermatophyta</taxon>
        <taxon>Magnoliopsida</taxon>
        <taxon>eudicotyledons</taxon>
        <taxon>Gunneridae</taxon>
        <taxon>Pentapetalae</taxon>
        <taxon>asterids</taxon>
        <taxon>lamiids</taxon>
        <taxon>Solanales</taxon>
        <taxon>Solanaceae</taxon>
        <taxon>Solanoideae</taxon>
        <taxon>Datureae</taxon>
        <taxon>Datura</taxon>
    </lineage>
</organism>
<keyword evidence="2" id="KW-1185">Reference proteome</keyword>
<protein>
    <submittedName>
        <fullName evidence="1">Uncharacterized protein</fullName>
    </submittedName>
</protein>
<sequence length="73" mass="8143">LRDDLEKEKKKRRFRDRLLVLVSKGVKAILKHLSPGTRTPQVTRVDIPEFSFLIGFKDGVVGDSSGGSDKAFS</sequence>
<evidence type="ECO:0000313" key="2">
    <source>
        <dbReference type="Proteomes" id="UP000823775"/>
    </source>
</evidence>
<reference evidence="1 2" key="1">
    <citation type="journal article" date="2021" name="BMC Genomics">
        <title>Datura genome reveals duplications of psychoactive alkaloid biosynthetic genes and high mutation rate following tissue culture.</title>
        <authorList>
            <person name="Rajewski A."/>
            <person name="Carter-House D."/>
            <person name="Stajich J."/>
            <person name="Litt A."/>
        </authorList>
    </citation>
    <scope>NUCLEOTIDE SEQUENCE [LARGE SCALE GENOMIC DNA]</scope>
    <source>
        <strain evidence="1">AR-01</strain>
    </source>
</reference>
<accession>A0ABS8VA54</accession>
<name>A0ABS8VA54_DATST</name>
<gene>
    <name evidence="1" type="ORF">HAX54_032059</name>
</gene>
<dbReference type="EMBL" id="JACEIK010004071">
    <property type="protein sequence ID" value="MCD9644081.1"/>
    <property type="molecule type" value="Genomic_DNA"/>
</dbReference>
<comment type="caution">
    <text evidence="1">The sequence shown here is derived from an EMBL/GenBank/DDBJ whole genome shotgun (WGS) entry which is preliminary data.</text>
</comment>
<dbReference type="Proteomes" id="UP000823775">
    <property type="component" value="Unassembled WGS sequence"/>
</dbReference>
<feature type="non-terminal residue" evidence="1">
    <location>
        <position position="1"/>
    </location>
</feature>
<evidence type="ECO:0000313" key="1">
    <source>
        <dbReference type="EMBL" id="MCD9644081.1"/>
    </source>
</evidence>
<proteinExistence type="predicted"/>